<name>A0A2H6BSC0_MICAE</name>
<dbReference type="EMBL" id="BEYQ01000006">
    <property type="protein sequence ID" value="GBD53083.1"/>
    <property type="molecule type" value="Genomic_DNA"/>
</dbReference>
<dbReference type="InterPro" id="IPR029069">
    <property type="entry name" value="HotDog_dom_sf"/>
</dbReference>
<dbReference type="RefSeq" id="WP_103112243.1">
    <property type="nucleotide sequence ID" value="NZ_BEIU01000018.1"/>
</dbReference>
<dbReference type="Gene3D" id="3.10.129.10">
    <property type="entry name" value="Hotdog Thioesterase"/>
    <property type="match status" value="2"/>
</dbReference>
<organism evidence="1 2">
    <name type="scientific">Microcystis aeruginosa NIES-298</name>
    <dbReference type="NCBI Taxonomy" id="449468"/>
    <lineage>
        <taxon>Bacteria</taxon>
        <taxon>Bacillati</taxon>
        <taxon>Cyanobacteriota</taxon>
        <taxon>Cyanophyceae</taxon>
        <taxon>Oscillatoriophycideae</taxon>
        <taxon>Chroococcales</taxon>
        <taxon>Microcystaceae</taxon>
        <taxon>Microcystis</taxon>
    </lineage>
</organism>
<dbReference type="SUPFAM" id="SSF54637">
    <property type="entry name" value="Thioesterase/thiol ester dehydrase-isomerase"/>
    <property type="match status" value="2"/>
</dbReference>
<dbReference type="CDD" id="cd00586">
    <property type="entry name" value="4HBT"/>
    <property type="match status" value="1"/>
</dbReference>
<dbReference type="Pfam" id="PF13279">
    <property type="entry name" value="4HBT_2"/>
    <property type="match status" value="1"/>
</dbReference>
<gene>
    <name evidence="1" type="ORF">BGM30_21760</name>
</gene>
<dbReference type="Proteomes" id="UP000236321">
    <property type="component" value="Unassembled WGS sequence"/>
</dbReference>
<accession>A0A2H6BSC0</accession>
<proteinExistence type="predicted"/>
<sequence>MGKFRQDTITSAVDSWEPGKTMKAPLYSITSGTTLPPGIDGLPLPQTPEIQWLTSGQPILQGAGVENVGVSLSHDEQFCLCVSGYGRQGCDIAPITQRSPQDWIALLSFKRELLLQQLLARGVESIDQAATRIWAALEALRKATQAMDIDLVLERSLGENVLFRGLVAGQSLSVLTFPVKLTRNPQRMVAVVVNSTPISSPPQTTVSTPLQKLIWRWPVGYKETATISQNVYFSYFFHWMGQVRDRAIQPIRHTLGEYLKTGRWGMVTNRSQVEIFGDLGLQDQVEVHFWVQEVSGSTVNFGYDWFRVTEQEIRAKIAHSTLTMTWTEISPSQGSKIHPLPQFLADFMAGLYEPIQTSPVPSLFSMGKELYRGHYPREKGKLLRQESFLTSLEETDAIGNINFAIYSDWQGRLRDRFGYSLVPEFYGRSGQRGEFRCLRSQIDYLREALPFEEIHVSMQLRAVFERGMTLGFEYFRQDAAGNFQKLAVGEQDVIWLLADQQGQFQPSFLPSTIQDAF</sequence>
<evidence type="ECO:0000313" key="2">
    <source>
        <dbReference type="Proteomes" id="UP000236321"/>
    </source>
</evidence>
<comment type="caution">
    <text evidence="1">The sequence shown here is derived from an EMBL/GenBank/DDBJ whole genome shotgun (WGS) entry which is preliminary data.</text>
</comment>
<evidence type="ECO:0000313" key="1">
    <source>
        <dbReference type="EMBL" id="GBD53083.1"/>
    </source>
</evidence>
<reference evidence="2" key="1">
    <citation type="submission" date="2017-12" db="EMBL/GenBank/DDBJ databases">
        <title>Improved Draft Genome Sequence of Microcystis aeruginosa NIES-298, a Microcystin-Producing Cyanobacterium from Lake Kasumigaura, Japan.</title>
        <authorList>
            <person name="Yamaguchi H."/>
            <person name="Suzuki S."/>
            <person name="Kawachi M."/>
        </authorList>
    </citation>
    <scope>NUCLEOTIDE SEQUENCE [LARGE SCALE GENOMIC DNA]</scope>
    <source>
        <strain evidence="2">NIES-298</strain>
    </source>
</reference>
<protein>
    <submittedName>
        <fullName evidence="1">Uncharacterized protein</fullName>
    </submittedName>
</protein>
<dbReference type="AlphaFoldDB" id="A0A2H6BSC0"/>